<dbReference type="VEuPathDB" id="GiardiaDB:GL50803_007521"/>
<protein>
    <submittedName>
        <fullName evidence="2">Uncharacterized protein</fullName>
    </submittedName>
</protein>
<organism evidence="2 3">
    <name type="scientific">Giardia intestinalis</name>
    <name type="common">Giardia lamblia</name>
    <dbReference type="NCBI Taxonomy" id="5741"/>
    <lineage>
        <taxon>Eukaryota</taxon>
        <taxon>Metamonada</taxon>
        <taxon>Diplomonadida</taxon>
        <taxon>Hexamitidae</taxon>
        <taxon>Giardiinae</taxon>
        <taxon>Giardia</taxon>
    </lineage>
</organism>
<dbReference type="EMBL" id="AHGT01000036">
    <property type="protein sequence ID" value="ESU36933.1"/>
    <property type="molecule type" value="Genomic_DNA"/>
</dbReference>
<dbReference type="Proteomes" id="UP000018320">
    <property type="component" value="Unassembled WGS sequence"/>
</dbReference>
<feature type="region of interest" description="Disordered" evidence="1">
    <location>
        <begin position="64"/>
        <end position="99"/>
    </location>
</feature>
<gene>
    <name evidence="2" type="ORF">DHA2_150831</name>
</gene>
<comment type="caution">
    <text evidence="2">The sequence shown here is derived from an EMBL/GenBank/DDBJ whole genome shotgun (WGS) entry which is preliminary data.</text>
</comment>
<evidence type="ECO:0000256" key="1">
    <source>
        <dbReference type="SAM" id="MobiDB-lite"/>
    </source>
</evidence>
<accession>V6TDC6</accession>
<evidence type="ECO:0000313" key="3">
    <source>
        <dbReference type="Proteomes" id="UP000018320"/>
    </source>
</evidence>
<dbReference type="AlphaFoldDB" id="V6TDC6"/>
<reference evidence="3" key="1">
    <citation type="submission" date="2012-02" db="EMBL/GenBank/DDBJ databases">
        <title>Genome sequencing of Giardia lamblia Genotypes A2 and B isolates (DH and GS) and comparative analysis with the genomes of Genotypes A1 and E (WB and Pig).</title>
        <authorList>
            <person name="Adam R."/>
            <person name="Dahlstrom E."/>
            <person name="Martens C."/>
            <person name="Bruno D."/>
            <person name="Barbian K."/>
            <person name="Porcella S.F."/>
            <person name="Nash T."/>
        </authorList>
    </citation>
    <scope>NUCLEOTIDE SEQUENCE</scope>
    <source>
        <strain evidence="3">DH</strain>
    </source>
</reference>
<sequence>MLVLWGKFLWLFREHCTMNRGGAQTLVISRSQSPQDLGSAADEYLAPSPTHHLTALQNHTMSTHSTFTAEPSETSSRFPGQPSTLTKDEELGEPEATPTATEISTVDTGLTTTSAHVIQELLQRIAILENEVLTPETLSKLIDNKDTVLSLIRRTRLTGTM</sequence>
<name>V6TDC6_GIAIN</name>
<dbReference type="VEuPathDB" id="GiardiaDB:QR46_1725"/>
<proteinExistence type="predicted"/>
<dbReference type="VEuPathDB" id="GiardiaDB:DHA2_150831"/>
<feature type="compositionally biased region" description="Polar residues" evidence="1">
    <location>
        <begin position="64"/>
        <end position="85"/>
    </location>
</feature>
<reference evidence="2 3" key="2">
    <citation type="journal article" date="2013" name="Genome Biol. Evol.">
        <title>Genome sequencing of Giardia lamblia genotypes A2 and B isolates (DH and GS) and comparative analysis with the genomes of genotypes A1 and E (WB and Pig).</title>
        <authorList>
            <person name="Adam R.D."/>
            <person name="Dahlstrom E.W."/>
            <person name="Martens C.A."/>
            <person name="Bruno D.P."/>
            <person name="Barbian K.D."/>
            <person name="Ricklefs S.M."/>
            <person name="Hernandez M.M."/>
            <person name="Narla N.P."/>
            <person name="Patel R.B."/>
            <person name="Porcella S.F."/>
            <person name="Nash T.E."/>
        </authorList>
    </citation>
    <scope>NUCLEOTIDE SEQUENCE [LARGE SCALE GENOMIC DNA]</scope>
    <source>
        <strain evidence="2 3">DH</strain>
    </source>
</reference>
<evidence type="ECO:0000313" key="2">
    <source>
        <dbReference type="EMBL" id="ESU36933.1"/>
    </source>
</evidence>
<dbReference type="VEuPathDB" id="GiardiaDB:GL50581_997"/>